<dbReference type="Proteomes" id="UP000297716">
    <property type="component" value="Unassembled WGS sequence"/>
</dbReference>
<comment type="caution">
    <text evidence="1">The sequence shown here is derived from an EMBL/GenBank/DDBJ whole genome shotgun (WGS) entry which is preliminary data.</text>
</comment>
<organism evidence="1 2">
    <name type="scientific">Xylaria hypoxylon</name>
    <dbReference type="NCBI Taxonomy" id="37992"/>
    <lineage>
        <taxon>Eukaryota</taxon>
        <taxon>Fungi</taxon>
        <taxon>Dikarya</taxon>
        <taxon>Ascomycota</taxon>
        <taxon>Pezizomycotina</taxon>
        <taxon>Sordariomycetes</taxon>
        <taxon>Xylariomycetidae</taxon>
        <taxon>Xylariales</taxon>
        <taxon>Xylariaceae</taxon>
        <taxon>Xylaria</taxon>
    </lineage>
</organism>
<protein>
    <submittedName>
        <fullName evidence="1">Uncharacterized protein</fullName>
    </submittedName>
</protein>
<dbReference type="STRING" id="37992.A0A4Z0YIH0"/>
<dbReference type="EMBL" id="SKBN01000357">
    <property type="protein sequence ID" value="TGJ78730.1"/>
    <property type="molecule type" value="Genomic_DNA"/>
</dbReference>
<gene>
    <name evidence="1" type="ORF">E0Z10_g10037</name>
</gene>
<keyword evidence="2" id="KW-1185">Reference proteome</keyword>
<reference evidence="1 2" key="1">
    <citation type="submission" date="2019-03" db="EMBL/GenBank/DDBJ databases">
        <title>Draft genome sequence of Xylaria hypoxylon DSM 108379, a ubiquitous saprotrophic-parasitic fungi on hardwood.</title>
        <authorList>
            <person name="Buettner E."/>
            <person name="Leonhardt S."/>
            <person name="Gebauer A.M."/>
            <person name="Liers C."/>
            <person name="Hofrichter M."/>
            <person name="Kellner H."/>
        </authorList>
    </citation>
    <scope>NUCLEOTIDE SEQUENCE [LARGE SCALE GENOMIC DNA]</scope>
    <source>
        <strain evidence="1 2">DSM 108379</strain>
    </source>
</reference>
<proteinExistence type="predicted"/>
<dbReference type="AlphaFoldDB" id="A0A4Z0YIH0"/>
<name>A0A4Z0YIH0_9PEZI</name>
<evidence type="ECO:0000313" key="2">
    <source>
        <dbReference type="Proteomes" id="UP000297716"/>
    </source>
</evidence>
<dbReference type="OrthoDB" id="5278907at2759"/>
<sequence length="140" mass="16579">MFPTLIRRLAASPSIAPKLRNATRAPPTVIYANSRYKPKKVWPPDFSRLSEKEQFRFERRYKRRVRLATARPRWDKYVKLAQLGSVTFVLVYSVLFMDWNTEKQPFDGIRSRFWGVIGALSPEKRHERQRPDLPTTTDQK</sequence>
<evidence type="ECO:0000313" key="1">
    <source>
        <dbReference type="EMBL" id="TGJ78730.1"/>
    </source>
</evidence>
<accession>A0A4Z0YIH0</accession>